<evidence type="ECO:0000313" key="2">
    <source>
        <dbReference type="EnsemblMetazoa" id="Aqu2.1.34929_001"/>
    </source>
</evidence>
<dbReference type="STRING" id="400682.A0A1X7V528"/>
<dbReference type="PROSITE" id="PS50188">
    <property type="entry name" value="B302_SPRY"/>
    <property type="match status" value="1"/>
</dbReference>
<gene>
    <name evidence="2" type="primary">100631440</name>
</gene>
<dbReference type="eggNOG" id="KOG1477">
    <property type="taxonomic scope" value="Eukaryota"/>
</dbReference>
<dbReference type="OMA" id="EMVIDSC"/>
<dbReference type="EnsemblMetazoa" id="Aqu2.1.34929_001">
    <property type="protein sequence ID" value="Aqu2.1.34929_001"/>
    <property type="gene ID" value="Aqu2.1.34929"/>
</dbReference>
<dbReference type="KEGG" id="aqu:100631440"/>
<dbReference type="InParanoid" id="A0A1X7V528"/>
<reference evidence="3" key="1">
    <citation type="journal article" date="2010" name="Nature">
        <title>The Amphimedon queenslandica genome and the evolution of animal complexity.</title>
        <authorList>
            <person name="Srivastava M."/>
            <person name="Simakov O."/>
            <person name="Chapman J."/>
            <person name="Fahey B."/>
            <person name="Gauthier M.E."/>
            <person name="Mitros T."/>
            <person name="Richards G.S."/>
            <person name="Conaco C."/>
            <person name="Dacre M."/>
            <person name="Hellsten U."/>
            <person name="Larroux C."/>
            <person name="Putnam N.H."/>
            <person name="Stanke M."/>
            <person name="Adamska M."/>
            <person name="Darling A."/>
            <person name="Degnan S.M."/>
            <person name="Oakley T.H."/>
            <person name="Plachetzki D.C."/>
            <person name="Zhai Y."/>
            <person name="Adamski M."/>
            <person name="Calcino A."/>
            <person name="Cummins S.F."/>
            <person name="Goodstein D.M."/>
            <person name="Harris C."/>
            <person name="Jackson D.J."/>
            <person name="Leys S.P."/>
            <person name="Shu S."/>
            <person name="Woodcroft B.J."/>
            <person name="Vervoort M."/>
            <person name="Kosik K.S."/>
            <person name="Manning G."/>
            <person name="Degnan B.M."/>
            <person name="Rokhsar D.S."/>
        </authorList>
    </citation>
    <scope>NUCLEOTIDE SEQUENCE [LARGE SCALE GENOMIC DNA]</scope>
</reference>
<reference evidence="2" key="2">
    <citation type="submission" date="2017-05" db="UniProtKB">
        <authorList>
            <consortium name="EnsemblMetazoa"/>
        </authorList>
    </citation>
    <scope>IDENTIFICATION</scope>
</reference>
<sequence length="436" mass="47344">MEEPPATKLHTKGRLIVGTNGTAEDDVVKFSGRGSVSLAKLVEPINPMLNYFEIEILNRGSECAIGIGVGAINYPQGRQPGWNKGGIGYHADDGHLYHERGYGSNFGPTCTTGDVMGCGVDFDTDVGVNYVKVFFTKNGRQVGQSQKMKRPIHGLYPLFGLHSEGEKVKYRGHWLRSPDNLQIPMELDSSPSTYWLRSNGVKFVDDGLSLEYAGEGGNVQDVGSAQANFQISPTNHYFELEIVDAGSIGAVAIGLAKTTYPLNRHPGWNPGAVGYHADDGKLFKEKGMGSVFGPSCTTGDTMGCGVRFTPSSDYEEYMEENDSSSETSLPEEVQYADQYLSDNSDDDYDDYFGFGGLGGGLGGRGFGLRMPMQVPSESKEKKKDKDKERTITVYFTKNGEEVGETECVVPSGGFYPIVAMLSRGEKIKVNLSPITG</sequence>
<dbReference type="Pfam" id="PF00622">
    <property type="entry name" value="SPRY"/>
    <property type="match status" value="2"/>
</dbReference>
<protein>
    <recommendedName>
        <fullName evidence="1">B30.2/SPRY domain-containing protein</fullName>
    </recommendedName>
</protein>
<dbReference type="OrthoDB" id="25503at2759"/>
<dbReference type="InterPro" id="IPR043136">
    <property type="entry name" value="B30.2/SPRY_sf"/>
</dbReference>
<dbReference type="SUPFAM" id="SSF49899">
    <property type="entry name" value="Concanavalin A-like lectins/glucanases"/>
    <property type="match status" value="2"/>
</dbReference>
<dbReference type="Gene3D" id="2.60.120.920">
    <property type="match status" value="2"/>
</dbReference>
<dbReference type="AlphaFoldDB" id="A0A1X7V528"/>
<feature type="domain" description="B30.2/SPRY" evidence="1">
    <location>
        <begin position="1"/>
        <end position="177"/>
    </location>
</feature>
<dbReference type="SMART" id="SM00449">
    <property type="entry name" value="SPRY"/>
    <property type="match status" value="2"/>
</dbReference>
<dbReference type="InterPro" id="IPR003877">
    <property type="entry name" value="SPRY_dom"/>
</dbReference>
<proteinExistence type="predicted"/>
<evidence type="ECO:0000313" key="3">
    <source>
        <dbReference type="Proteomes" id="UP000007879"/>
    </source>
</evidence>
<organism evidence="2">
    <name type="scientific">Amphimedon queenslandica</name>
    <name type="common">Sponge</name>
    <dbReference type="NCBI Taxonomy" id="400682"/>
    <lineage>
        <taxon>Eukaryota</taxon>
        <taxon>Metazoa</taxon>
        <taxon>Porifera</taxon>
        <taxon>Demospongiae</taxon>
        <taxon>Heteroscleromorpha</taxon>
        <taxon>Haplosclerida</taxon>
        <taxon>Niphatidae</taxon>
        <taxon>Amphimedon</taxon>
    </lineage>
</organism>
<dbReference type="Proteomes" id="UP000007879">
    <property type="component" value="Unassembled WGS sequence"/>
</dbReference>
<dbReference type="PANTHER" id="PTHR12864">
    <property type="entry name" value="RAN BINDING PROTEIN 9-RELATED"/>
    <property type="match status" value="1"/>
</dbReference>
<dbReference type="InterPro" id="IPR035783">
    <property type="entry name" value="SPRYD3_SPRY"/>
</dbReference>
<accession>A0A1X7V528</accession>
<dbReference type="EnsemblMetazoa" id="XM_019995159.1">
    <property type="protein sequence ID" value="XP_019850718.1"/>
    <property type="gene ID" value="LOC100631440"/>
</dbReference>
<dbReference type="CDD" id="cd12908">
    <property type="entry name" value="SPRYD3"/>
    <property type="match status" value="2"/>
</dbReference>
<dbReference type="InterPro" id="IPR050618">
    <property type="entry name" value="Ubq-SigPath_Reg"/>
</dbReference>
<evidence type="ECO:0000259" key="1">
    <source>
        <dbReference type="PROSITE" id="PS50188"/>
    </source>
</evidence>
<dbReference type="InterPro" id="IPR013320">
    <property type="entry name" value="ConA-like_dom_sf"/>
</dbReference>
<name>A0A1X7V528_AMPQE</name>
<keyword evidence="3" id="KW-1185">Reference proteome</keyword>
<dbReference type="EnsemblMetazoa" id="XM_003385704.3">
    <property type="protein sequence ID" value="XP_003385752.1"/>
    <property type="gene ID" value="LOC100631440"/>
</dbReference>
<dbReference type="InterPro" id="IPR001870">
    <property type="entry name" value="B30.2/SPRY"/>
</dbReference>